<feature type="region of interest" description="Disordered" evidence="4">
    <location>
        <begin position="266"/>
        <end position="285"/>
    </location>
</feature>
<dbReference type="InterPro" id="IPR008936">
    <property type="entry name" value="Rho_GTPase_activation_prot"/>
</dbReference>
<dbReference type="Gene3D" id="1.10.555.10">
    <property type="entry name" value="Rho GTPase activation protein"/>
    <property type="match status" value="1"/>
</dbReference>
<dbReference type="InterPro" id="IPR001060">
    <property type="entry name" value="FCH_dom"/>
</dbReference>
<dbReference type="InterPro" id="IPR000198">
    <property type="entry name" value="RhoGAP_dom"/>
</dbReference>
<keyword evidence="8" id="KW-1185">Reference proteome</keyword>
<evidence type="ECO:0000256" key="3">
    <source>
        <dbReference type="SAM" id="Coils"/>
    </source>
</evidence>
<feature type="coiled-coil region" evidence="3">
    <location>
        <begin position="208"/>
        <end position="242"/>
    </location>
</feature>
<accession>A0A9N9FQ46</accession>
<dbReference type="PROSITE" id="PS50238">
    <property type="entry name" value="RHOGAP"/>
    <property type="match status" value="1"/>
</dbReference>
<dbReference type="GO" id="GO:0005737">
    <property type="term" value="C:cytoplasm"/>
    <property type="evidence" value="ECO:0007669"/>
    <property type="project" value="TreeGrafter"/>
</dbReference>
<dbReference type="InterPro" id="IPR031160">
    <property type="entry name" value="F_BAR_dom"/>
</dbReference>
<evidence type="ECO:0000313" key="7">
    <source>
        <dbReference type="EMBL" id="CAG8549725.1"/>
    </source>
</evidence>
<dbReference type="SUPFAM" id="SSF48350">
    <property type="entry name" value="GTPase activation domain, GAP"/>
    <property type="match status" value="1"/>
</dbReference>
<evidence type="ECO:0000259" key="6">
    <source>
        <dbReference type="PROSITE" id="PS51741"/>
    </source>
</evidence>
<dbReference type="AlphaFoldDB" id="A0A9N9FQ46"/>
<dbReference type="Proteomes" id="UP000789572">
    <property type="component" value="Unassembled WGS sequence"/>
</dbReference>
<dbReference type="PANTHER" id="PTHR23176:SF134">
    <property type="entry name" value="RHO-TYPE GTPASE-ACTIVATING PROTEIN"/>
    <property type="match status" value="1"/>
</dbReference>
<sequence length="646" mass="72690">MSRQDRPRKAQSLTVSTLPIVPLNNPLATSQSPRQARPTTMFIPSQEKVISPQTEQTFALLTVPESNTEADAVSLNSLRTVDTNATNDLESVSSDIAERASDPQGIVKHLCDIDGGLNIILERVKQDAQSCKRALIEEEYGRSMLKLSRGTQESCNTSDSKRGTYGDNWYNILRLHEIIGENRIKFAAAIQEIAEDLTYQYKDTDKGRKNMKDTGQKYERQIQETEQSLEKAKYKYESQSEDWERSLLEKNGDIVPHSKRTLTKSIFTNKPKSPTQLGKQEEDARQKAATANENYKLHLSNTNALRNEYYNVHLPQMITSLKDVADECDAALQYNLARYSYLYENTMVSEALVISPVSAEDGFSMRKMVEQINNEEDFQSYVTSCGTKSKKLQRNNIEYNEYNMSEVAQSIVNPKIIFGVDLAFQMARDKHEVPMILVKCAEVIEKYGLYSKGIYRVSGSTPQIMKLKTLFNRNAETVDLDGSEHIADINNVASVLKLWFRELPDPLFVRARCNDFINAAKLEDKKLRVITLHEHVNTLPDPNYSTLKYLMGHLNKIVANEESNKMGVKNLGIVFGPTLMGSPAIPNPTASTVPMFMGSPASPNLTAATIPMQGITSIAVDNGGLDDMSWQCRVVETILENYKVIF</sequence>
<feature type="domain" description="Rho-GAP" evidence="5">
    <location>
        <begin position="420"/>
        <end position="646"/>
    </location>
</feature>
<feature type="compositionally biased region" description="Polar residues" evidence="4">
    <location>
        <begin position="266"/>
        <end position="278"/>
    </location>
</feature>
<dbReference type="InterPro" id="IPR027267">
    <property type="entry name" value="AH/BAR_dom_sf"/>
</dbReference>
<dbReference type="GO" id="GO:0007165">
    <property type="term" value="P:signal transduction"/>
    <property type="evidence" value="ECO:0007669"/>
    <property type="project" value="InterPro"/>
</dbReference>
<dbReference type="GO" id="GO:0005096">
    <property type="term" value="F:GTPase activator activity"/>
    <property type="evidence" value="ECO:0007669"/>
    <property type="project" value="UniProtKB-KW"/>
</dbReference>
<evidence type="ECO:0000256" key="2">
    <source>
        <dbReference type="PROSITE-ProRule" id="PRU01077"/>
    </source>
</evidence>
<dbReference type="Gene3D" id="1.20.1270.60">
    <property type="entry name" value="Arfaptin homology (AH) domain/BAR domain"/>
    <property type="match status" value="1"/>
</dbReference>
<gene>
    <name evidence="7" type="ORF">POCULU_LOCUS4956</name>
</gene>
<dbReference type="SUPFAM" id="SSF103657">
    <property type="entry name" value="BAR/IMD domain-like"/>
    <property type="match status" value="1"/>
</dbReference>
<dbReference type="SMART" id="SM00324">
    <property type="entry name" value="RhoGAP"/>
    <property type="match status" value="1"/>
</dbReference>
<dbReference type="OrthoDB" id="79452at2759"/>
<comment type="caution">
    <text evidence="7">The sequence shown here is derived from an EMBL/GenBank/DDBJ whole genome shotgun (WGS) entry which is preliminary data.</text>
</comment>
<dbReference type="Pfam" id="PF00620">
    <property type="entry name" value="RhoGAP"/>
    <property type="match status" value="1"/>
</dbReference>
<proteinExistence type="predicted"/>
<evidence type="ECO:0000259" key="5">
    <source>
        <dbReference type="PROSITE" id="PS50238"/>
    </source>
</evidence>
<evidence type="ECO:0000256" key="1">
    <source>
        <dbReference type="ARBA" id="ARBA00022468"/>
    </source>
</evidence>
<dbReference type="InterPro" id="IPR050729">
    <property type="entry name" value="Rho-GAP"/>
</dbReference>
<feature type="domain" description="F-BAR" evidence="6">
    <location>
        <begin position="132"/>
        <end position="377"/>
    </location>
</feature>
<reference evidence="7" key="1">
    <citation type="submission" date="2021-06" db="EMBL/GenBank/DDBJ databases">
        <authorList>
            <person name="Kallberg Y."/>
            <person name="Tangrot J."/>
            <person name="Rosling A."/>
        </authorList>
    </citation>
    <scope>NUCLEOTIDE SEQUENCE</scope>
    <source>
        <strain evidence="7">IA702</strain>
    </source>
</reference>
<keyword evidence="1" id="KW-0343">GTPase activation</keyword>
<dbReference type="PROSITE" id="PS51741">
    <property type="entry name" value="F_BAR"/>
    <property type="match status" value="1"/>
</dbReference>
<keyword evidence="2 3" id="KW-0175">Coiled coil</keyword>
<dbReference type="Pfam" id="PF00611">
    <property type="entry name" value="FCH"/>
    <property type="match status" value="1"/>
</dbReference>
<evidence type="ECO:0000256" key="4">
    <source>
        <dbReference type="SAM" id="MobiDB-lite"/>
    </source>
</evidence>
<dbReference type="PANTHER" id="PTHR23176">
    <property type="entry name" value="RHO/RAC/CDC GTPASE-ACTIVATING PROTEIN"/>
    <property type="match status" value="1"/>
</dbReference>
<dbReference type="EMBL" id="CAJVPJ010000695">
    <property type="protein sequence ID" value="CAG8549725.1"/>
    <property type="molecule type" value="Genomic_DNA"/>
</dbReference>
<organism evidence="7 8">
    <name type="scientific">Paraglomus occultum</name>
    <dbReference type="NCBI Taxonomy" id="144539"/>
    <lineage>
        <taxon>Eukaryota</taxon>
        <taxon>Fungi</taxon>
        <taxon>Fungi incertae sedis</taxon>
        <taxon>Mucoromycota</taxon>
        <taxon>Glomeromycotina</taxon>
        <taxon>Glomeromycetes</taxon>
        <taxon>Paraglomerales</taxon>
        <taxon>Paraglomeraceae</taxon>
        <taxon>Paraglomus</taxon>
    </lineage>
</organism>
<protein>
    <submittedName>
        <fullName evidence="7">4232_t:CDS:1</fullName>
    </submittedName>
</protein>
<evidence type="ECO:0000313" key="8">
    <source>
        <dbReference type="Proteomes" id="UP000789572"/>
    </source>
</evidence>
<name>A0A9N9FQ46_9GLOM</name>